<evidence type="ECO:0000313" key="2">
    <source>
        <dbReference type="Proteomes" id="UP000032233"/>
    </source>
</evidence>
<name>A0A0D2JW69_9BACT</name>
<evidence type="ECO:0000313" key="1">
    <source>
        <dbReference type="EMBL" id="KIX13855.1"/>
    </source>
</evidence>
<reference evidence="1 2" key="1">
    <citation type="submission" date="2013-11" db="EMBL/GenBank/DDBJ databases">
        <title>Metagenomic analysis of a methanogenic consortium involved in long chain n-alkane degradation.</title>
        <authorList>
            <person name="Davidova I.A."/>
            <person name="Callaghan A.V."/>
            <person name="Wawrik B."/>
            <person name="Pruitt S."/>
            <person name="Marks C."/>
            <person name="Duncan K.E."/>
            <person name="Suflita J.M."/>
        </authorList>
    </citation>
    <scope>NUCLEOTIDE SEQUENCE [LARGE SCALE GENOMIC DNA]</scope>
    <source>
        <strain evidence="1 2">SPR</strain>
    </source>
</reference>
<dbReference type="RefSeq" id="WP_044348671.1">
    <property type="nucleotide sequence ID" value="NZ_AZAC01000014.1"/>
</dbReference>
<keyword evidence="2" id="KW-1185">Reference proteome</keyword>
<organism evidence="1 2">
    <name type="scientific">Dethiosulfatarculus sandiegensis</name>
    <dbReference type="NCBI Taxonomy" id="1429043"/>
    <lineage>
        <taxon>Bacteria</taxon>
        <taxon>Pseudomonadati</taxon>
        <taxon>Thermodesulfobacteriota</taxon>
        <taxon>Desulfarculia</taxon>
        <taxon>Desulfarculales</taxon>
        <taxon>Desulfarculaceae</taxon>
        <taxon>Dethiosulfatarculus</taxon>
    </lineage>
</organism>
<accession>A0A0D2JW69</accession>
<sequence length="132" mass="14659">MDDKWKTLAGAMRAEIEAIPRAMLQDDAARGAVLSLLYQAVAQMGLTPVLYWKPPRSTREKIDLVGVDSGGEVPEVKIAFAVDPLVELAKVKAMEWVECPDKIVVTYSPRQDKVSQSTFFLTPALEHINLFD</sequence>
<dbReference type="AlphaFoldDB" id="A0A0D2JW69"/>
<dbReference type="EMBL" id="AZAC01000014">
    <property type="protein sequence ID" value="KIX13855.1"/>
    <property type="molecule type" value="Genomic_DNA"/>
</dbReference>
<dbReference type="InParanoid" id="A0A0D2JW69"/>
<dbReference type="OrthoDB" id="5517424at2"/>
<dbReference type="Proteomes" id="UP000032233">
    <property type="component" value="Unassembled WGS sequence"/>
</dbReference>
<proteinExistence type="predicted"/>
<gene>
    <name evidence="1" type="ORF">X474_11355</name>
</gene>
<protein>
    <submittedName>
        <fullName evidence="1">Uncharacterized protein</fullName>
    </submittedName>
</protein>
<comment type="caution">
    <text evidence="1">The sequence shown here is derived from an EMBL/GenBank/DDBJ whole genome shotgun (WGS) entry which is preliminary data.</text>
</comment>